<keyword evidence="4" id="KW-1185">Reference proteome</keyword>
<reference evidence="2" key="1">
    <citation type="journal article" date="2016" name="Sci. Rep.">
        <title>Molecular characterization of firefly nuptial gifts: a multi-omics approach sheds light on postcopulatory sexual selection.</title>
        <authorList>
            <person name="Al-Wathiqui N."/>
            <person name="Fallon T.R."/>
            <person name="South A."/>
            <person name="Weng J.K."/>
            <person name="Lewis S.M."/>
        </authorList>
    </citation>
    <scope>NUCLEOTIDE SEQUENCE</scope>
</reference>
<gene>
    <name evidence="3" type="ORF">PPYR_13508</name>
</gene>
<dbReference type="Pfam" id="PF04437">
    <property type="entry name" value="RINT1_TIP1"/>
    <property type="match status" value="1"/>
</dbReference>
<evidence type="ECO:0000313" key="2">
    <source>
        <dbReference type="EMBL" id="JAV78703.1"/>
    </source>
</evidence>
<dbReference type="InParanoid" id="A0A1Y1LYS7"/>
<dbReference type="InterPro" id="IPR007528">
    <property type="entry name" value="RINT1_Tip20"/>
</dbReference>
<reference evidence="3 4" key="2">
    <citation type="journal article" date="2018" name="Elife">
        <title>Firefly genomes illuminate parallel origins of bioluminescence in beetles.</title>
        <authorList>
            <person name="Fallon T.R."/>
            <person name="Lower S.E."/>
            <person name="Chang C.H."/>
            <person name="Bessho-Uehara M."/>
            <person name="Martin G.J."/>
            <person name="Bewick A.J."/>
            <person name="Behringer M."/>
            <person name="Debat H.J."/>
            <person name="Wong I."/>
            <person name="Day J.C."/>
            <person name="Suvorov A."/>
            <person name="Silva C.J."/>
            <person name="Stanger-Hall K.F."/>
            <person name="Hall D.W."/>
            <person name="Schmitz R.J."/>
            <person name="Nelson D.R."/>
            <person name="Lewis S.M."/>
            <person name="Shigenobu S."/>
            <person name="Bybee S.M."/>
            <person name="Larracuente A.M."/>
            <person name="Oba Y."/>
            <person name="Weng J.K."/>
        </authorList>
    </citation>
    <scope>NUCLEOTIDE SEQUENCE [LARGE SCALE GENOMIC DNA]</scope>
    <source>
        <strain evidence="3">1611_PpyrPB1</strain>
        <tissue evidence="3">Whole body</tissue>
    </source>
</reference>
<evidence type="ECO:0000313" key="4">
    <source>
        <dbReference type="Proteomes" id="UP000327044"/>
    </source>
</evidence>
<dbReference type="EMBL" id="GEZM01043867">
    <property type="protein sequence ID" value="JAV78703.1"/>
    <property type="molecule type" value="Transcribed_RNA"/>
</dbReference>
<dbReference type="GO" id="GO:0006890">
    <property type="term" value="P:retrograde vesicle-mediated transport, Golgi to endoplasmic reticulum"/>
    <property type="evidence" value="ECO:0007669"/>
    <property type="project" value="InterPro"/>
</dbReference>
<dbReference type="InterPro" id="IPR042044">
    <property type="entry name" value="EXOC6PINT-1/Sec15/Tip20_C_dom2"/>
</dbReference>
<dbReference type="PROSITE" id="PS51386">
    <property type="entry name" value="RINT1_TIP20"/>
    <property type="match status" value="1"/>
</dbReference>
<comment type="similarity">
    <text evidence="1">Belongs to the RINT1 family.</text>
</comment>
<sequence>MNLENEDLIRKLNENYGSQLFTLDGCLKLKEQFDRETKTITDELDLSSEHATVAITLRNAADHCQIIAKTLSDGESCLEKVRIHLEEVDAVKAELEAYFEKLNVLECTAQYLKVIQSIEDLCDQLEVHLKSNDDELCTTAFANITEIARHLADTPAIHLRSYIKAKVDYWFGILRNKLSQDLDHVLKAIHWPFVNANLSIEAPGEGSLRKLQLIVEYLLQIDLPEELVTPLHPHGLLSNFLPLSLPIELMIAPLKKRFLFHFYGSRKTNRIDKPEWYFTKILSWIRDHSGFVDKWLQPVVDKMGLYHIEVKTELMRGLVQMAVEKLYGDLPTLQYDDFAFSHCIDEALGFDKELKMNYEYPQNQPNILLVLTQAQVFIKWMAMEKKYALEKMDAMLSDSLQTEIVMEPSEIEEFKIMPFAEIFITLLQTITERYEGLPQPGHRLQFLELQLELLDDFRVRLLQLGNAENGEGIDSKIAIIANTTHYIENVLVDWGQMLHFLNLYYYKNQSEITKTRNLLSSELDNSLTDVDTDTVFVEILSLYRHMKKDLLYALVDSTVLKARYCSKNYRRESWSRMTIMKDMRSYSLTPSACPMFELLGTKLHQFKKYLTVKLFIVVWRLVAQQIDVFLYEKLVLANTFNEGGAKQFKFDTMRNLLPLFAQYTDKPDSYCTHLNEACILLNITQGSALLLKDMLTALEGATGVEDKRGQALKEIGVCTLGPHESLKVLSQRTDIGVPRVSSID</sequence>
<protein>
    <recommendedName>
        <fullName evidence="5">RAD50-interacting protein 1</fullName>
    </recommendedName>
</protein>
<dbReference type="AlphaFoldDB" id="A0A1Y1LYS7"/>
<dbReference type="OrthoDB" id="2189254at2759"/>
<evidence type="ECO:0008006" key="5">
    <source>
        <dbReference type="Google" id="ProtNLM"/>
    </source>
</evidence>
<organism evidence="2">
    <name type="scientific">Photinus pyralis</name>
    <name type="common">Common eastern firefly</name>
    <name type="synonym">Lampyris pyralis</name>
    <dbReference type="NCBI Taxonomy" id="7054"/>
    <lineage>
        <taxon>Eukaryota</taxon>
        <taxon>Metazoa</taxon>
        <taxon>Ecdysozoa</taxon>
        <taxon>Arthropoda</taxon>
        <taxon>Hexapoda</taxon>
        <taxon>Insecta</taxon>
        <taxon>Pterygota</taxon>
        <taxon>Neoptera</taxon>
        <taxon>Endopterygota</taxon>
        <taxon>Coleoptera</taxon>
        <taxon>Polyphaga</taxon>
        <taxon>Elateriformia</taxon>
        <taxon>Elateroidea</taxon>
        <taxon>Lampyridae</taxon>
        <taxon>Lampyrinae</taxon>
        <taxon>Photinus</taxon>
    </lineage>
</organism>
<accession>A0A1Y1LYS7</accession>
<dbReference type="EMBL" id="GEZM01043871">
    <property type="protein sequence ID" value="JAV78693.1"/>
    <property type="molecule type" value="Transcribed_RNA"/>
</dbReference>
<dbReference type="Proteomes" id="UP000327044">
    <property type="component" value="Unassembled WGS sequence"/>
</dbReference>
<dbReference type="FunFam" id="1.20.58.670:FF:000003">
    <property type="entry name" value="RAD50-interacting protein 1"/>
    <property type="match status" value="1"/>
</dbReference>
<dbReference type="FunCoup" id="A0A1Y1LYS7">
    <property type="interactions" value="2615"/>
</dbReference>
<dbReference type="PANTHER" id="PTHR13520:SF0">
    <property type="entry name" value="RAD50-INTERACTING PROTEIN 1"/>
    <property type="match status" value="1"/>
</dbReference>
<evidence type="ECO:0000313" key="3">
    <source>
        <dbReference type="EMBL" id="KAB0793888.1"/>
    </source>
</evidence>
<reference evidence="3" key="3">
    <citation type="submission" date="2019-08" db="EMBL/GenBank/DDBJ databases">
        <authorList>
            <consortium name="Photinus pyralis genome working group"/>
            <person name="Fallon T.R."/>
            <person name="Sander Lower S.E."/>
            <person name="Weng J.-K."/>
        </authorList>
    </citation>
    <scope>NUCLEOTIDE SEQUENCE</scope>
    <source>
        <strain evidence="3">1611_PpyrPB1</strain>
        <tissue evidence="3">Whole body</tissue>
    </source>
</reference>
<evidence type="ECO:0000256" key="1">
    <source>
        <dbReference type="ARBA" id="ARBA00061158"/>
    </source>
</evidence>
<dbReference type="GO" id="GO:0060628">
    <property type="term" value="P:regulation of ER to Golgi vesicle-mediated transport"/>
    <property type="evidence" value="ECO:0007669"/>
    <property type="project" value="TreeGrafter"/>
</dbReference>
<dbReference type="Gene3D" id="1.20.58.670">
    <property type="entry name" value="Dsl1p vesicle tethering complex, Tip20p subunit, domain D"/>
    <property type="match status" value="1"/>
</dbReference>
<dbReference type="GO" id="GO:0006888">
    <property type="term" value="P:endoplasmic reticulum to Golgi vesicle-mediated transport"/>
    <property type="evidence" value="ECO:0007669"/>
    <property type="project" value="InterPro"/>
</dbReference>
<name>A0A1Y1LYS7_PHOPY</name>
<dbReference type="GO" id="GO:0070939">
    <property type="term" value="C:Dsl1/NZR complex"/>
    <property type="evidence" value="ECO:0007669"/>
    <property type="project" value="InterPro"/>
</dbReference>
<proteinExistence type="inferred from homology"/>
<dbReference type="PANTHER" id="PTHR13520">
    <property type="entry name" value="RAD50-INTERACTING PROTEIN 1 RINT-1"/>
    <property type="match status" value="1"/>
</dbReference>
<dbReference type="EMBL" id="VVIM01000009">
    <property type="protein sequence ID" value="KAB0793888.1"/>
    <property type="molecule type" value="Genomic_DNA"/>
</dbReference>